<dbReference type="InterPro" id="IPR018336">
    <property type="entry name" value="RNase_PH_CS"/>
</dbReference>
<dbReference type="OrthoDB" id="9802265at2"/>
<dbReference type="NCBIfam" id="TIGR01966">
    <property type="entry name" value="RNasePH"/>
    <property type="match status" value="1"/>
</dbReference>
<dbReference type="InterPro" id="IPR001247">
    <property type="entry name" value="ExoRNase_PH_dom1"/>
</dbReference>
<comment type="catalytic activity">
    <reaction evidence="6">
        <text>tRNA(n+1) + phosphate = tRNA(n) + a ribonucleoside 5'-diphosphate</text>
        <dbReference type="Rhea" id="RHEA:10628"/>
        <dbReference type="Rhea" id="RHEA-COMP:17343"/>
        <dbReference type="Rhea" id="RHEA-COMP:17344"/>
        <dbReference type="ChEBI" id="CHEBI:43474"/>
        <dbReference type="ChEBI" id="CHEBI:57930"/>
        <dbReference type="ChEBI" id="CHEBI:173114"/>
        <dbReference type="EC" id="2.7.7.56"/>
    </reaction>
</comment>
<keyword evidence="5" id="KW-0694">RNA-binding</keyword>
<organism evidence="9 10">
    <name type="scientific">Microvenator marinus</name>
    <dbReference type="NCBI Taxonomy" id="2600177"/>
    <lineage>
        <taxon>Bacteria</taxon>
        <taxon>Deltaproteobacteria</taxon>
        <taxon>Bradymonadales</taxon>
        <taxon>Microvenatoraceae</taxon>
        <taxon>Microvenator</taxon>
    </lineage>
</organism>
<proteinExistence type="inferred from homology"/>
<dbReference type="GO" id="GO:0008033">
    <property type="term" value="P:tRNA processing"/>
    <property type="evidence" value="ECO:0007669"/>
    <property type="project" value="UniProtKB-UniRule"/>
</dbReference>
<dbReference type="InterPro" id="IPR050080">
    <property type="entry name" value="RNase_PH"/>
</dbReference>
<dbReference type="GO" id="GO:0031125">
    <property type="term" value="P:rRNA 3'-end processing"/>
    <property type="evidence" value="ECO:0007669"/>
    <property type="project" value="UniProtKB-ARBA"/>
</dbReference>
<dbReference type="HAMAP" id="MF_00564">
    <property type="entry name" value="RNase_PH"/>
    <property type="match status" value="1"/>
</dbReference>
<evidence type="ECO:0000256" key="5">
    <source>
        <dbReference type="ARBA" id="ARBA00022884"/>
    </source>
</evidence>
<evidence type="ECO:0000313" key="10">
    <source>
        <dbReference type="Proteomes" id="UP000321595"/>
    </source>
</evidence>
<dbReference type="FunFam" id="3.30.230.70:FF:000003">
    <property type="entry name" value="Ribonuclease PH"/>
    <property type="match status" value="1"/>
</dbReference>
<evidence type="ECO:0000256" key="1">
    <source>
        <dbReference type="ARBA" id="ARBA00006678"/>
    </source>
</evidence>
<dbReference type="EMBL" id="CP042467">
    <property type="protein sequence ID" value="QED28212.1"/>
    <property type="molecule type" value="Genomic_DNA"/>
</dbReference>
<evidence type="ECO:0000256" key="3">
    <source>
        <dbReference type="ARBA" id="ARBA00022555"/>
    </source>
</evidence>
<dbReference type="GO" id="GO:0000175">
    <property type="term" value="F:3'-5'-RNA exonuclease activity"/>
    <property type="evidence" value="ECO:0007669"/>
    <property type="project" value="UniProtKB-UniRule"/>
</dbReference>
<dbReference type="Proteomes" id="UP000321595">
    <property type="component" value="Chromosome"/>
</dbReference>
<protein>
    <recommendedName>
        <fullName evidence="6">Ribonuclease PH</fullName>
        <shortName evidence="6">RNase PH</shortName>
        <ecNumber evidence="6">2.7.7.56</ecNumber>
    </recommendedName>
    <alternativeName>
        <fullName evidence="6">tRNA nucleotidyltransferase</fullName>
    </alternativeName>
</protein>
<dbReference type="SUPFAM" id="SSF54211">
    <property type="entry name" value="Ribosomal protein S5 domain 2-like"/>
    <property type="match status" value="1"/>
</dbReference>
<reference evidence="9 10" key="1">
    <citation type="submission" date="2019-08" db="EMBL/GenBank/DDBJ databases">
        <authorList>
            <person name="Liang Q."/>
        </authorList>
    </citation>
    <scope>NUCLEOTIDE SEQUENCE [LARGE SCALE GENOMIC DNA]</scope>
    <source>
        <strain evidence="9 10">V1718</strain>
    </source>
</reference>
<dbReference type="SUPFAM" id="SSF55666">
    <property type="entry name" value="Ribonuclease PH domain 2-like"/>
    <property type="match status" value="1"/>
</dbReference>
<sequence>MQRHDGRELDELRPLLITTDFTASPASSVLIRCGDTILWCSASIEESVPRWMQREEPGKGWVTAEYMMLPASTTPRSNREGRRGQISGRTQEIQRLIGRSLRAAMNLNKLGPRTITLDCEVLQADGGTRTTAITGAFVALAQACKRLKDQGLIEENPLNFSVAAVSVGVVDGVAMLDLPYVEDVAAAVDMNVVMTGSGRFIEVQGTGEEATYTQEELDSLLVLAKKGIKDLNQIQRAALGEDPFYAPLFE</sequence>
<dbReference type="GO" id="GO:0016075">
    <property type="term" value="P:rRNA catabolic process"/>
    <property type="evidence" value="ECO:0007669"/>
    <property type="project" value="UniProtKB-UniRule"/>
</dbReference>
<dbReference type="Pfam" id="PF03725">
    <property type="entry name" value="RNase_PH_C"/>
    <property type="match status" value="1"/>
</dbReference>
<dbReference type="Pfam" id="PF01138">
    <property type="entry name" value="RNase_PH"/>
    <property type="match status" value="1"/>
</dbReference>
<dbReference type="PANTHER" id="PTHR11953:SF0">
    <property type="entry name" value="EXOSOME COMPLEX COMPONENT RRP41"/>
    <property type="match status" value="1"/>
</dbReference>
<dbReference type="InterPro" id="IPR036345">
    <property type="entry name" value="ExoRNase_PH_dom2_sf"/>
</dbReference>
<dbReference type="InterPro" id="IPR027408">
    <property type="entry name" value="PNPase/RNase_PH_dom_sf"/>
</dbReference>
<comment type="similarity">
    <text evidence="1 6">Belongs to the RNase PH family.</text>
</comment>
<evidence type="ECO:0000259" key="8">
    <source>
        <dbReference type="Pfam" id="PF03725"/>
    </source>
</evidence>
<keyword evidence="6 9" id="KW-0808">Transferase</keyword>
<feature type="domain" description="Exoribonuclease phosphorolytic" evidence="7">
    <location>
        <begin position="11"/>
        <end position="143"/>
    </location>
</feature>
<dbReference type="GO" id="GO:0000049">
    <property type="term" value="F:tRNA binding"/>
    <property type="evidence" value="ECO:0007669"/>
    <property type="project" value="UniProtKB-UniRule"/>
</dbReference>
<comment type="subunit">
    <text evidence="6">Homohexameric ring arranged as a trimer of dimers.</text>
</comment>
<dbReference type="GO" id="GO:0009022">
    <property type="term" value="F:tRNA nucleotidyltransferase activity"/>
    <property type="evidence" value="ECO:0007669"/>
    <property type="project" value="UniProtKB-UniRule"/>
</dbReference>
<evidence type="ECO:0000256" key="2">
    <source>
        <dbReference type="ARBA" id="ARBA00022552"/>
    </source>
</evidence>
<dbReference type="PROSITE" id="PS01277">
    <property type="entry name" value="RIBONUCLEASE_PH"/>
    <property type="match status" value="1"/>
</dbReference>
<dbReference type="EC" id="2.7.7.56" evidence="6"/>
<feature type="domain" description="Exoribonuclease phosphorolytic" evidence="8">
    <location>
        <begin position="162"/>
        <end position="227"/>
    </location>
</feature>
<dbReference type="RefSeq" id="WP_146960436.1">
    <property type="nucleotide sequence ID" value="NZ_CP042467.1"/>
</dbReference>
<accession>A0A5B8XQN4</accession>
<evidence type="ECO:0000259" key="7">
    <source>
        <dbReference type="Pfam" id="PF01138"/>
    </source>
</evidence>
<dbReference type="AlphaFoldDB" id="A0A5B8XQN4"/>
<evidence type="ECO:0000313" key="9">
    <source>
        <dbReference type="EMBL" id="QED28212.1"/>
    </source>
</evidence>
<keyword evidence="2 6" id="KW-0698">rRNA processing</keyword>
<evidence type="ECO:0000256" key="4">
    <source>
        <dbReference type="ARBA" id="ARBA00022694"/>
    </source>
</evidence>
<feature type="binding site" evidence="6">
    <location>
        <position position="89"/>
    </location>
    <ligand>
        <name>phosphate</name>
        <dbReference type="ChEBI" id="CHEBI:43474"/>
        <note>substrate</note>
    </ligand>
</feature>
<feature type="binding site" evidence="6">
    <location>
        <begin position="127"/>
        <end position="129"/>
    </location>
    <ligand>
        <name>phosphate</name>
        <dbReference type="ChEBI" id="CHEBI:43474"/>
        <note>substrate</note>
    </ligand>
</feature>
<gene>
    <name evidence="6" type="primary">rph</name>
    <name evidence="9" type="ORF">FRD01_13410</name>
</gene>
<dbReference type="InterPro" id="IPR020568">
    <property type="entry name" value="Ribosomal_Su5_D2-typ_SF"/>
</dbReference>
<dbReference type="KEGG" id="bbae:FRD01_13410"/>
<dbReference type="InterPro" id="IPR002381">
    <property type="entry name" value="RNase_PH_bac-type"/>
</dbReference>
<evidence type="ECO:0000256" key="6">
    <source>
        <dbReference type="HAMAP-Rule" id="MF_00564"/>
    </source>
</evidence>
<keyword evidence="10" id="KW-1185">Reference proteome</keyword>
<comment type="function">
    <text evidence="6">Phosphorolytic 3'-5' exoribonuclease that plays an important role in tRNA 3'-end maturation. Removes nucleotide residues following the 3'-CCA terminus of tRNAs; can also add nucleotides to the ends of RNA molecules by using nucleoside diphosphates as substrates, but this may not be physiologically important. Probably plays a role in initiation of 16S rRNA degradation (leading to ribosome degradation) during starvation.</text>
</comment>
<keyword evidence="3 6" id="KW-0820">tRNA-binding</keyword>
<name>A0A5B8XQN4_9DELT</name>
<keyword evidence="6 9" id="KW-0548">Nucleotidyltransferase</keyword>
<dbReference type="Gene3D" id="3.30.230.70">
    <property type="entry name" value="GHMP Kinase, N-terminal domain"/>
    <property type="match status" value="1"/>
</dbReference>
<dbReference type="PANTHER" id="PTHR11953">
    <property type="entry name" value="EXOSOME COMPLEX COMPONENT"/>
    <property type="match status" value="1"/>
</dbReference>
<dbReference type="InterPro" id="IPR015847">
    <property type="entry name" value="ExoRNase_PH_dom2"/>
</dbReference>
<keyword evidence="4 6" id="KW-0819">tRNA processing</keyword>